<protein>
    <recommendedName>
        <fullName evidence="7">Homeobox domain-containing protein</fullName>
    </recommendedName>
</protein>
<dbReference type="EMBL" id="QPFP01000086">
    <property type="protein sequence ID" value="TEB22725.1"/>
    <property type="molecule type" value="Genomic_DNA"/>
</dbReference>
<evidence type="ECO:0000313" key="9">
    <source>
        <dbReference type="Proteomes" id="UP000298030"/>
    </source>
</evidence>
<feature type="compositionally biased region" description="Polar residues" evidence="6">
    <location>
        <begin position="176"/>
        <end position="197"/>
    </location>
</feature>
<feature type="region of interest" description="Disordered" evidence="6">
    <location>
        <begin position="295"/>
        <end position="318"/>
    </location>
</feature>
<accession>A0A4Y7SLK5</accession>
<evidence type="ECO:0000313" key="8">
    <source>
        <dbReference type="EMBL" id="TEB22725.1"/>
    </source>
</evidence>
<feature type="compositionally biased region" description="Pro residues" evidence="6">
    <location>
        <begin position="200"/>
        <end position="209"/>
    </location>
</feature>
<dbReference type="STRING" id="71717.A0A4Y7SLK5"/>
<dbReference type="Gene3D" id="1.10.10.60">
    <property type="entry name" value="Homeodomain-like"/>
    <property type="match status" value="1"/>
</dbReference>
<dbReference type="InterPro" id="IPR009057">
    <property type="entry name" value="Homeodomain-like_sf"/>
</dbReference>
<evidence type="ECO:0000256" key="2">
    <source>
        <dbReference type="ARBA" id="ARBA00023125"/>
    </source>
</evidence>
<feature type="compositionally biased region" description="Low complexity" evidence="6">
    <location>
        <begin position="210"/>
        <end position="226"/>
    </location>
</feature>
<organism evidence="8 9">
    <name type="scientific">Coprinellus micaceus</name>
    <name type="common">Glistening ink-cap mushroom</name>
    <name type="synonym">Coprinus micaceus</name>
    <dbReference type="NCBI Taxonomy" id="71717"/>
    <lineage>
        <taxon>Eukaryota</taxon>
        <taxon>Fungi</taxon>
        <taxon>Dikarya</taxon>
        <taxon>Basidiomycota</taxon>
        <taxon>Agaricomycotina</taxon>
        <taxon>Agaricomycetes</taxon>
        <taxon>Agaricomycetidae</taxon>
        <taxon>Agaricales</taxon>
        <taxon>Agaricineae</taxon>
        <taxon>Psathyrellaceae</taxon>
        <taxon>Coprinellus</taxon>
    </lineage>
</organism>
<dbReference type="AlphaFoldDB" id="A0A4Y7SLK5"/>
<sequence>MSDSNASSADTDDSKHPSPPPPDKVQLPSISTTFEDAQFRTDRRPSVRHSPYPAPHVRQPGYSTALSSYTFPPVSEEHDGARRPARLATDVYAYEHTHSAYPANGSAHTSLSASPPFDHALGLSPYSESDSWSNPPSGIVRPSSTPGQLSPPLKYDDQMRHQSFSGPVSQAHDVPNGSSSRTDFVLPPQNNGSNGSYSPPMQPAPPQLPPANRSPQQQGGIPSQSQLVDRPQRKRGKLPKETTDYLKAWLHRHSDHPYPSEEEKKQLCHATGLSMSQVSNWMINARRRILAPAHRAASGPTTTAPFPPAGRSASLSGLLDPSHSLQLYHPMSLQSMPNTPSYEGGNSGRGGGGQLLYVPNNNSSSHHSSGHHHHSNGHHHSGNYDVPLSAPPTLSGNPFSGGAGGGGGYSPRLPSASAGYFDGTGSAPGSGYGTPQPQ</sequence>
<dbReference type="InterPro" id="IPR050224">
    <property type="entry name" value="TALE_homeobox"/>
</dbReference>
<feature type="region of interest" description="Disordered" evidence="6">
    <location>
        <begin position="101"/>
        <end position="240"/>
    </location>
</feature>
<comment type="subcellular location">
    <subcellularLocation>
        <location evidence="5">Nucleus</location>
    </subcellularLocation>
</comment>
<dbReference type="InterPro" id="IPR001356">
    <property type="entry name" value="HD"/>
</dbReference>
<name>A0A4Y7SLK5_COPMI</name>
<feature type="compositionally biased region" description="Basic residues" evidence="6">
    <location>
        <begin position="368"/>
        <end position="381"/>
    </location>
</feature>
<dbReference type="GO" id="GO:0005634">
    <property type="term" value="C:nucleus"/>
    <property type="evidence" value="ECO:0007669"/>
    <property type="project" value="UniProtKB-SubCell"/>
</dbReference>
<feature type="compositionally biased region" description="Gly residues" evidence="6">
    <location>
        <begin position="345"/>
        <end position="354"/>
    </location>
</feature>
<dbReference type="SUPFAM" id="SSF46689">
    <property type="entry name" value="Homeodomain-like"/>
    <property type="match status" value="1"/>
</dbReference>
<keyword evidence="2 5" id="KW-0238">DNA-binding</keyword>
<keyword evidence="3 5" id="KW-0371">Homeobox</keyword>
<reference evidence="8 9" key="1">
    <citation type="journal article" date="2019" name="Nat. Ecol. Evol.">
        <title>Megaphylogeny resolves global patterns of mushroom evolution.</title>
        <authorList>
            <person name="Varga T."/>
            <person name="Krizsan K."/>
            <person name="Foldi C."/>
            <person name="Dima B."/>
            <person name="Sanchez-Garcia M."/>
            <person name="Sanchez-Ramirez S."/>
            <person name="Szollosi G.J."/>
            <person name="Szarkandi J.G."/>
            <person name="Papp V."/>
            <person name="Albert L."/>
            <person name="Andreopoulos W."/>
            <person name="Angelini C."/>
            <person name="Antonin V."/>
            <person name="Barry K.W."/>
            <person name="Bougher N.L."/>
            <person name="Buchanan P."/>
            <person name="Buyck B."/>
            <person name="Bense V."/>
            <person name="Catcheside P."/>
            <person name="Chovatia M."/>
            <person name="Cooper J."/>
            <person name="Damon W."/>
            <person name="Desjardin D."/>
            <person name="Finy P."/>
            <person name="Geml J."/>
            <person name="Haridas S."/>
            <person name="Hughes K."/>
            <person name="Justo A."/>
            <person name="Karasinski D."/>
            <person name="Kautmanova I."/>
            <person name="Kiss B."/>
            <person name="Kocsube S."/>
            <person name="Kotiranta H."/>
            <person name="LaButti K.M."/>
            <person name="Lechner B.E."/>
            <person name="Liimatainen K."/>
            <person name="Lipzen A."/>
            <person name="Lukacs Z."/>
            <person name="Mihaltcheva S."/>
            <person name="Morgado L.N."/>
            <person name="Niskanen T."/>
            <person name="Noordeloos M.E."/>
            <person name="Ohm R.A."/>
            <person name="Ortiz-Santana B."/>
            <person name="Ovrebo C."/>
            <person name="Racz N."/>
            <person name="Riley R."/>
            <person name="Savchenko A."/>
            <person name="Shiryaev A."/>
            <person name="Soop K."/>
            <person name="Spirin V."/>
            <person name="Szebenyi C."/>
            <person name="Tomsovsky M."/>
            <person name="Tulloss R.E."/>
            <person name="Uehling J."/>
            <person name="Grigoriev I.V."/>
            <person name="Vagvolgyi C."/>
            <person name="Papp T."/>
            <person name="Martin F.M."/>
            <person name="Miettinen O."/>
            <person name="Hibbett D.S."/>
            <person name="Nagy L.G."/>
        </authorList>
    </citation>
    <scope>NUCLEOTIDE SEQUENCE [LARGE SCALE GENOMIC DNA]</scope>
    <source>
        <strain evidence="8 9">FP101781</strain>
    </source>
</reference>
<feature type="domain" description="Homeobox" evidence="7">
    <location>
        <begin position="229"/>
        <end position="292"/>
    </location>
</feature>
<feature type="compositionally biased region" description="Polar residues" evidence="6">
    <location>
        <begin position="126"/>
        <end position="148"/>
    </location>
</feature>
<dbReference type="Proteomes" id="UP000298030">
    <property type="component" value="Unassembled WGS sequence"/>
</dbReference>
<evidence type="ECO:0000256" key="3">
    <source>
        <dbReference type="ARBA" id="ARBA00023155"/>
    </source>
</evidence>
<dbReference type="SMART" id="SM00389">
    <property type="entry name" value="HOX"/>
    <property type="match status" value="1"/>
</dbReference>
<feature type="compositionally biased region" description="Gly residues" evidence="6">
    <location>
        <begin position="399"/>
        <end position="409"/>
    </location>
</feature>
<comment type="caution">
    <text evidence="8">The sequence shown here is derived from an EMBL/GenBank/DDBJ whole genome shotgun (WGS) entry which is preliminary data.</text>
</comment>
<feature type="compositionally biased region" description="Polar residues" evidence="6">
    <location>
        <begin position="61"/>
        <end position="70"/>
    </location>
</feature>
<dbReference type="InterPro" id="IPR008422">
    <property type="entry name" value="KN_HD"/>
</dbReference>
<keyword evidence="4 5" id="KW-0539">Nucleus</keyword>
<dbReference type="PROSITE" id="PS50071">
    <property type="entry name" value="HOMEOBOX_2"/>
    <property type="match status" value="1"/>
</dbReference>
<dbReference type="GO" id="GO:0006355">
    <property type="term" value="P:regulation of DNA-templated transcription"/>
    <property type="evidence" value="ECO:0007669"/>
    <property type="project" value="InterPro"/>
</dbReference>
<dbReference type="CDD" id="cd00086">
    <property type="entry name" value="homeodomain"/>
    <property type="match status" value="1"/>
</dbReference>
<comment type="similarity">
    <text evidence="1">Belongs to the TALE/M-ATYP homeobox family.</text>
</comment>
<evidence type="ECO:0000259" key="7">
    <source>
        <dbReference type="PROSITE" id="PS50071"/>
    </source>
</evidence>
<evidence type="ECO:0000256" key="4">
    <source>
        <dbReference type="ARBA" id="ARBA00023242"/>
    </source>
</evidence>
<evidence type="ECO:0000256" key="1">
    <source>
        <dbReference type="ARBA" id="ARBA00005800"/>
    </source>
</evidence>
<feature type="region of interest" description="Disordered" evidence="6">
    <location>
        <begin position="332"/>
        <end position="438"/>
    </location>
</feature>
<evidence type="ECO:0000256" key="6">
    <source>
        <dbReference type="SAM" id="MobiDB-lite"/>
    </source>
</evidence>
<feature type="region of interest" description="Disordered" evidence="6">
    <location>
        <begin position="1"/>
        <end position="84"/>
    </location>
</feature>
<dbReference type="PANTHER" id="PTHR11850">
    <property type="entry name" value="HOMEOBOX PROTEIN TRANSCRIPTION FACTORS"/>
    <property type="match status" value="1"/>
</dbReference>
<dbReference type="GO" id="GO:0003677">
    <property type="term" value="F:DNA binding"/>
    <property type="evidence" value="ECO:0007669"/>
    <property type="project" value="UniProtKB-UniRule"/>
</dbReference>
<feature type="compositionally biased region" description="Polar residues" evidence="6">
    <location>
        <begin position="332"/>
        <end position="341"/>
    </location>
</feature>
<dbReference type="OrthoDB" id="10056939at2759"/>
<keyword evidence="9" id="KW-1185">Reference proteome</keyword>
<evidence type="ECO:0000256" key="5">
    <source>
        <dbReference type="PROSITE-ProRule" id="PRU00108"/>
    </source>
</evidence>
<proteinExistence type="inferred from homology"/>
<feature type="DNA-binding region" description="Homeobox" evidence="5">
    <location>
        <begin position="231"/>
        <end position="293"/>
    </location>
</feature>
<dbReference type="Pfam" id="PF05920">
    <property type="entry name" value="Homeobox_KN"/>
    <property type="match status" value="1"/>
</dbReference>
<gene>
    <name evidence="8" type="ORF">FA13DRAFT_1757201</name>
</gene>